<keyword evidence="2" id="KW-1185">Reference proteome</keyword>
<dbReference type="RefSeq" id="XP_003014064.1">
    <property type="nucleotide sequence ID" value="XM_003014018.1"/>
</dbReference>
<dbReference type="KEGG" id="abe:ARB_07784"/>
<gene>
    <name evidence="1" type="ORF">ARB_07784</name>
</gene>
<proteinExistence type="predicted"/>
<accession>D4ATX1</accession>
<dbReference type="EMBL" id="ABSU01000010">
    <property type="protein sequence ID" value="EFE33424.1"/>
    <property type="molecule type" value="Genomic_DNA"/>
</dbReference>
<organism evidence="1 2">
    <name type="scientific">Arthroderma benhamiae (strain ATCC MYA-4681 / CBS 112371)</name>
    <name type="common">Trichophyton mentagrophytes</name>
    <dbReference type="NCBI Taxonomy" id="663331"/>
    <lineage>
        <taxon>Eukaryota</taxon>
        <taxon>Fungi</taxon>
        <taxon>Dikarya</taxon>
        <taxon>Ascomycota</taxon>
        <taxon>Pezizomycotina</taxon>
        <taxon>Eurotiomycetes</taxon>
        <taxon>Eurotiomycetidae</taxon>
        <taxon>Onygenales</taxon>
        <taxon>Arthrodermataceae</taxon>
        <taxon>Trichophyton</taxon>
    </lineage>
</organism>
<dbReference type="HOGENOM" id="CLU_060399_0_0_1"/>
<evidence type="ECO:0000313" key="2">
    <source>
        <dbReference type="Proteomes" id="UP000008866"/>
    </source>
</evidence>
<reference evidence="2" key="1">
    <citation type="journal article" date="2011" name="Genome Biol.">
        <title>Comparative and functional genomics provide insights into the pathogenicity of dermatophytic fungi.</title>
        <authorList>
            <person name="Burmester A."/>
            <person name="Shelest E."/>
            <person name="Gloeckner G."/>
            <person name="Heddergott C."/>
            <person name="Schindler S."/>
            <person name="Staib P."/>
            <person name="Heidel A."/>
            <person name="Felder M."/>
            <person name="Petzold A."/>
            <person name="Szafranski K."/>
            <person name="Feuermann M."/>
            <person name="Pedruzzi I."/>
            <person name="Priebe S."/>
            <person name="Groth M."/>
            <person name="Winkler R."/>
            <person name="Li W."/>
            <person name="Kniemeyer O."/>
            <person name="Schroeckh V."/>
            <person name="Hertweck C."/>
            <person name="Hube B."/>
            <person name="White T.C."/>
            <person name="Platzer M."/>
            <person name="Guthke R."/>
            <person name="Heitman J."/>
            <person name="Woestemeyer J."/>
            <person name="Zipfel P.F."/>
            <person name="Monod M."/>
            <person name="Brakhage A.A."/>
        </authorList>
    </citation>
    <scope>NUCLEOTIDE SEQUENCE [LARGE SCALE GENOMIC DNA]</scope>
    <source>
        <strain evidence="2">ATCC MYA-4681 / CBS 112371</strain>
    </source>
</reference>
<dbReference type="OMA" id="WVKLREC"/>
<dbReference type="AlphaFoldDB" id="D4ATX1"/>
<evidence type="ECO:0000313" key="1">
    <source>
        <dbReference type="EMBL" id="EFE33424.1"/>
    </source>
</evidence>
<dbReference type="eggNOG" id="ENOG502RMBX">
    <property type="taxonomic scope" value="Eukaryota"/>
</dbReference>
<dbReference type="Proteomes" id="UP000008866">
    <property type="component" value="Unassembled WGS sequence"/>
</dbReference>
<sequence>MHPSVPFQRALPILPYIYRHSSAHLRSKLTMSSSTRRIPRFPEIPNVNSCMLSSDVADRQGAIPIFSTGKERDGTFTPKISRLNEHQLGELLRGRYPSDYRFEVIHLSNAAPETSLIYDALSDHKSERAFSMTTVRNAPTPLHQWVLSGVADLLTSQMPAGTKVLSDSPIQGITSLKEDKLIPDLQLLYKEHGALRSKAVLSVETGFSQQYESLQHAVRRAIDATQNVNVSLMINLKEKPAFRAPFSPTSSGLYQHPITKEYVDTATMLTYLESSSHTEPLPKNPNDLESPLFFLGTRWVGRVEGTLEVWVRDKVTQKAVRKLGPILFYGSKLRVDKDTPYIDARNEDVQLGLNLSDIIISANDDLKKPFVIDWVKLRECINEGRMALAMSRCWTTMNHIAELNGKKK</sequence>
<protein>
    <submittedName>
        <fullName evidence="1">Uncharacterized protein</fullName>
    </submittedName>
</protein>
<comment type="caution">
    <text evidence="1">The sequence shown here is derived from an EMBL/GenBank/DDBJ whole genome shotgun (WGS) entry which is preliminary data.</text>
</comment>
<dbReference type="GeneID" id="9521481"/>
<name>D4ATX1_ARTBC</name>